<dbReference type="InterPro" id="IPR000209">
    <property type="entry name" value="Peptidase_S8/S53_dom"/>
</dbReference>
<feature type="active site" description="Charge relay system" evidence="5">
    <location>
        <position position="340"/>
    </location>
</feature>
<keyword evidence="2 5" id="KW-0645">Protease</keyword>
<dbReference type="PROSITE" id="PS00136">
    <property type="entry name" value="SUBTILASE_ASP"/>
    <property type="match status" value="1"/>
</dbReference>
<evidence type="ECO:0000256" key="5">
    <source>
        <dbReference type="PROSITE-ProRule" id="PRU01240"/>
    </source>
</evidence>
<evidence type="ECO:0000256" key="3">
    <source>
        <dbReference type="ARBA" id="ARBA00022801"/>
    </source>
</evidence>
<dbReference type="SUPFAM" id="SSF54897">
    <property type="entry name" value="Protease propeptides/inhibitors"/>
    <property type="match status" value="1"/>
</dbReference>
<dbReference type="EMBL" id="JBHMCA010000031">
    <property type="protein sequence ID" value="MFB9444878.1"/>
    <property type="molecule type" value="Genomic_DNA"/>
</dbReference>
<comment type="caution">
    <text evidence="9">The sequence shown here is derived from an EMBL/GenBank/DDBJ whole genome shotgun (WGS) entry which is preliminary data.</text>
</comment>
<dbReference type="PANTHER" id="PTHR43806">
    <property type="entry name" value="PEPTIDASE S8"/>
    <property type="match status" value="1"/>
</dbReference>
<dbReference type="InterPro" id="IPR002884">
    <property type="entry name" value="P_dom"/>
</dbReference>
<protein>
    <submittedName>
        <fullName evidence="9">S8 family serine peptidase</fullName>
    </submittedName>
</protein>
<keyword evidence="10" id="KW-1185">Reference proteome</keyword>
<feature type="active site" description="Charge relay system" evidence="5">
    <location>
        <position position="155"/>
    </location>
</feature>
<feature type="signal peptide" evidence="7">
    <location>
        <begin position="1"/>
        <end position="24"/>
    </location>
</feature>
<feature type="domain" description="P/Homo B" evidence="8">
    <location>
        <begin position="418"/>
        <end position="539"/>
    </location>
</feature>
<dbReference type="PROSITE" id="PS51892">
    <property type="entry name" value="SUBTILASE"/>
    <property type="match status" value="1"/>
</dbReference>
<dbReference type="SUPFAM" id="SSF52743">
    <property type="entry name" value="Subtilisin-like"/>
    <property type="match status" value="1"/>
</dbReference>
<dbReference type="InterPro" id="IPR050131">
    <property type="entry name" value="Peptidase_S8_subtilisin-like"/>
</dbReference>
<dbReference type="InterPro" id="IPR015500">
    <property type="entry name" value="Peptidase_S8_subtilisin-rel"/>
</dbReference>
<dbReference type="InterPro" id="IPR034193">
    <property type="entry name" value="PCSK9_ProteinaseK-like"/>
</dbReference>
<evidence type="ECO:0000256" key="2">
    <source>
        <dbReference type="ARBA" id="ARBA00022670"/>
    </source>
</evidence>
<dbReference type="PROSITE" id="PS51829">
    <property type="entry name" value="P_HOMO_B"/>
    <property type="match status" value="1"/>
</dbReference>
<dbReference type="InterPro" id="IPR022398">
    <property type="entry name" value="Peptidase_S8_His-AS"/>
</dbReference>
<dbReference type="Gene3D" id="3.30.70.80">
    <property type="entry name" value="Peptidase S8 propeptide/proteinase inhibitor I9"/>
    <property type="match status" value="1"/>
</dbReference>
<evidence type="ECO:0000313" key="10">
    <source>
        <dbReference type="Proteomes" id="UP001589608"/>
    </source>
</evidence>
<dbReference type="InterPro" id="IPR023828">
    <property type="entry name" value="Peptidase_S8_Ser-AS"/>
</dbReference>
<dbReference type="Pfam" id="PF05922">
    <property type="entry name" value="Inhibitor_I9"/>
    <property type="match status" value="1"/>
</dbReference>
<keyword evidence="4 5" id="KW-0720">Serine protease</keyword>
<dbReference type="CDD" id="cd04077">
    <property type="entry name" value="Peptidases_S8_PCSK9_ProteinaseK_like"/>
    <property type="match status" value="1"/>
</dbReference>
<dbReference type="Pfam" id="PF00082">
    <property type="entry name" value="Peptidase_S8"/>
    <property type="match status" value="1"/>
</dbReference>
<dbReference type="InterPro" id="IPR036852">
    <property type="entry name" value="Peptidase_S8/S53_dom_sf"/>
</dbReference>
<evidence type="ECO:0000259" key="8">
    <source>
        <dbReference type="PROSITE" id="PS51829"/>
    </source>
</evidence>
<dbReference type="InterPro" id="IPR023827">
    <property type="entry name" value="Peptidase_S8_Asp-AS"/>
</dbReference>
<dbReference type="Pfam" id="PF01483">
    <property type="entry name" value="P_proprotein"/>
    <property type="match status" value="1"/>
</dbReference>
<dbReference type="SUPFAM" id="SSF49785">
    <property type="entry name" value="Galactose-binding domain-like"/>
    <property type="match status" value="1"/>
</dbReference>
<keyword evidence="7" id="KW-0732">Signal</keyword>
<dbReference type="RefSeq" id="WP_223098010.1">
    <property type="nucleotide sequence ID" value="NZ_CP061913.1"/>
</dbReference>
<evidence type="ECO:0000313" key="9">
    <source>
        <dbReference type="EMBL" id="MFB9444878.1"/>
    </source>
</evidence>
<reference evidence="9 10" key="1">
    <citation type="submission" date="2024-09" db="EMBL/GenBank/DDBJ databases">
        <authorList>
            <person name="Sun Q."/>
            <person name="Mori K."/>
        </authorList>
    </citation>
    <scope>NUCLEOTIDE SEQUENCE [LARGE SCALE GENOMIC DNA]</scope>
    <source>
        <strain evidence="9 10">JCM 3307</strain>
    </source>
</reference>
<proteinExistence type="inferred from homology"/>
<dbReference type="Gene3D" id="3.40.50.200">
    <property type="entry name" value="Peptidase S8/S53 domain"/>
    <property type="match status" value="1"/>
</dbReference>
<feature type="active site" description="Charge relay system" evidence="5">
    <location>
        <position position="188"/>
    </location>
</feature>
<dbReference type="InterPro" id="IPR010259">
    <property type="entry name" value="S8pro/Inhibitor_I9"/>
</dbReference>
<comment type="similarity">
    <text evidence="1 5 6">Belongs to the peptidase S8 family.</text>
</comment>
<feature type="chain" id="PRO_5045257859" evidence="7">
    <location>
        <begin position="25"/>
        <end position="539"/>
    </location>
</feature>
<dbReference type="PANTHER" id="PTHR43806:SF11">
    <property type="entry name" value="CEREVISIN-RELATED"/>
    <property type="match status" value="1"/>
</dbReference>
<dbReference type="PROSITE" id="PS00138">
    <property type="entry name" value="SUBTILASE_SER"/>
    <property type="match status" value="1"/>
</dbReference>
<dbReference type="PRINTS" id="PR00723">
    <property type="entry name" value="SUBTILISIN"/>
</dbReference>
<gene>
    <name evidence="9" type="ORF">ACFFTR_17525</name>
</gene>
<name>A0ABV5M7P5_9ACTN</name>
<dbReference type="InterPro" id="IPR037045">
    <property type="entry name" value="S8pro/Inhibitor_I9_sf"/>
</dbReference>
<organism evidence="9 10">
    <name type="scientific">Dactylosporangium vinaceum</name>
    <dbReference type="NCBI Taxonomy" id="53362"/>
    <lineage>
        <taxon>Bacteria</taxon>
        <taxon>Bacillati</taxon>
        <taxon>Actinomycetota</taxon>
        <taxon>Actinomycetes</taxon>
        <taxon>Micromonosporales</taxon>
        <taxon>Micromonosporaceae</taxon>
        <taxon>Dactylosporangium</taxon>
    </lineage>
</organism>
<dbReference type="InterPro" id="IPR008979">
    <property type="entry name" value="Galactose-bd-like_sf"/>
</dbReference>
<dbReference type="PROSITE" id="PS00137">
    <property type="entry name" value="SUBTILASE_HIS"/>
    <property type="match status" value="1"/>
</dbReference>
<evidence type="ECO:0000256" key="4">
    <source>
        <dbReference type="ARBA" id="ARBA00022825"/>
    </source>
</evidence>
<evidence type="ECO:0000256" key="6">
    <source>
        <dbReference type="RuleBase" id="RU003355"/>
    </source>
</evidence>
<dbReference type="Gene3D" id="2.60.120.260">
    <property type="entry name" value="Galactose-binding domain-like"/>
    <property type="match status" value="1"/>
</dbReference>
<evidence type="ECO:0000256" key="1">
    <source>
        <dbReference type="ARBA" id="ARBA00011073"/>
    </source>
</evidence>
<keyword evidence="3 5" id="KW-0378">Hydrolase</keyword>
<sequence>MTKNIARRAITGIVLGTAATAATAFSFGAAAFAAPAQGTIQNVDAPGALKDQYIVVMKDGSTTTSDALAGKVGGKIEDRFDSAVRGFSGHMSADAARRLAADPAVSYVEQDRRVQIESTETSPTWGLDRIDQAALPLDKSYTYGPASNVTAYIIDTGVRMTHSEYAGRVKSGYDFVDNDADATDCQGHGTHVAGTVGGKTYGVAKDVKMVAVRVLDCSGGGSYSQIIAGVDWVTKNAVKPAVANMSLGGAAGATMDNAVKKSIASGVTYAVAGGNDSAAACTKSPARLPEAITVGATDATDTRASFSNYGSCLDIFAPGVNITSSSNASNTGTQKMSGTSMATPEVTGAAALYLAGHPTATPAQVRDALVAAATNGVVKSAGNGSPNKLLNTTSFNNAAPATPVTDPAPPTTPVTTPANPGTPAACTAAVSTTAVAIPDPGTAAGKVTVANCAGTGSKTATVKVSIKHADRGDLRLDLVAPDGTSYHLKSAISGDDVAFGTATYTVDLSTEVRNGTWTLLAKDVFAGDAGTLTGWTLNV</sequence>
<dbReference type="Proteomes" id="UP001589608">
    <property type="component" value="Unassembled WGS sequence"/>
</dbReference>
<evidence type="ECO:0000256" key="7">
    <source>
        <dbReference type="SAM" id="SignalP"/>
    </source>
</evidence>
<accession>A0ABV5M7P5</accession>